<proteinExistence type="predicted"/>
<dbReference type="OrthoDB" id="9797506at2"/>
<evidence type="ECO:0000313" key="3">
    <source>
        <dbReference type="EMBL" id="OAJ64647.1"/>
    </source>
</evidence>
<feature type="chain" id="PRO_5008393901" evidence="1">
    <location>
        <begin position="30"/>
        <end position="189"/>
    </location>
</feature>
<dbReference type="InterPro" id="IPR036610">
    <property type="entry name" value="PEBP-like_sf"/>
</dbReference>
<reference evidence="4 5" key="1">
    <citation type="submission" date="2016-04" db="EMBL/GenBank/DDBJ databases">
        <title>Reclassification of Paraburkholderia panaciterrae (Farh et al. 2015) Dobritsa &amp; Samadpour 2016 as a later homotypic synonym of Paraburkholderia ginsengiterrae (Farh et al. 2015) Dobritsa &amp; Samadpour 2016.</title>
        <authorList>
            <person name="Dobritsa A.P."/>
            <person name="Kutumbaka K."/>
            <person name="Samadpour M."/>
        </authorList>
    </citation>
    <scope>NUCLEOTIDE SEQUENCE [LARGE SCALE GENOMIC DNA]</scope>
    <source>
        <strain evidence="3 5">DCY85</strain>
        <strain evidence="2 4">DCY85-1</strain>
    </source>
</reference>
<dbReference type="SUPFAM" id="SSF49777">
    <property type="entry name" value="PEBP-like"/>
    <property type="match status" value="1"/>
</dbReference>
<dbReference type="NCBIfam" id="TIGR00481">
    <property type="entry name" value="YbhB/YbcL family Raf kinase inhibitor-like protein"/>
    <property type="match status" value="1"/>
</dbReference>
<dbReference type="EMBL" id="LXJZ01000209">
    <property type="protein sequence ID" value="OAJ54012.1"/>
    <property type="molecule type" value="Genomic_DNA"/>
</dbReference>
<accession>A0A1A9NDQ7</accession>
<dbReference type="InterPro" id="IPR008914">
    <property type="entry name" value="PEBP"/>
</dbReference>
<dbReference type="Proteomes" id="UP000077961">
    <property type="component" value="Unassembled WGS sequence"/>
</dbReference>
<dbReference type="EMBL" id="LXKA01000087">
    <property type="protein sequence ID" value="OAJ64647.1"/>
    <property type="molecule type" value="Genomic_DNA"/>
</dbReference>
<comment type="caution">
    <text evidence="3">The sequence shown here is derived from an EMBL/GenBank/DDBJ whole genome shotgun (WGS) entry which is preliminary data.</text>
</comment>
<evidence type="ECO:0000313" key="4">
    <source>
        <dbReference type="Proteomes" id="UP000077961"/>
    </source>
</evidence>
<dbReference type="PROSITE" id="PS51257">
    <property type="entry name" value="PROKAR_LIPOPROTEIN"/>
    <property type="match status" value="1"/>
</dbReference>
<gene>
    <name evidence="2" type="ORF">A6V36_11200</name>
    <name evidence="3" type="ORF">A6V37_18110</name>
</gene>
<dbReference type="PROSITE" id="PS51318">
    <property type="entry name" value="TAT"/>
    <property type="match status" value="1"/>
</dbReference>
<dbReference type="PANTHER" id="PTHR30289:SF1">
    <property type="entry name" value="PEBP (PHOSPHATIDYLETHANOLAMINE-BINDING PROTEIN) FAMILY PROTEIN"/>
    <property type="match status" value="1"/>
</dbReference>
<dbReference type="Gene3D" id="3.90.280.10">
    <property type="entry name" value="PEBP-like"/>
    <property type="match status" value="1"/>
</dbReference>
<dbReference type="InterPro" id="IPR006311">
    <property type="entry name" value="TAT_signal"/>
</dbReference>
<dbReference type="PANTHER" id="PTHR30289">
    <property type="entry name" value="UNCHARACTERIZED PROTEIN YBCL-RELATED"/>
    <property type="match status" value="1"/>
</dbReference>
<dbReference type="AlphaFoldDB" id="A0A1A9NDQ7"/>
<evidence type="ECO:0000256" key="1">
    <source>
        <dbReference type="SAM" id="SignalP"/>
    </source>
</evidence>
<protein>
    <submittedName>
        <fullName evidence="3">PEBP family protein</fullName>
    </submittedName>
</protein>
<keyword evidence="1" id="KW-0732">Signal</keyword>
<feature type="signal peptide" evidence="1">
    <location>
        <begin position="1"/>
        <end position="29"/>
    </location>
</feature>
<evidence type="ECO:0000313" key="2">
    <source>
        <dbReference type="EMBL" id="OAJ54012.1"/>
    </source>
</evidence>
<evidence type="ECO:0000313" key="5">
    <source>
        <dbReference type="Proteomes" id="UP000078116"/>
    </source>
</evidence>
<dbReference type="CDD" id="cd00865">
    <property type="entry name" value="PEBP_bact_arch"/>
    <property type="match status" value="1"/>
</dbReference>
<name>A0A1A9NDQ7_9BURK</name>
<dbReference type="Pfam" id="PF01161">
    <property type="entry name" value="PBP"/>
    <property type="match status" value="1"/>
</dbReference>
<dbReference type="STRING" id="1462993.A6V36_11200"/>
<organism evidence="3 5">
    <name type="scientific">Paraburkholderia ginsengiterrae</name>
    <dbReference type="NCBI Taxonomy" id="1462993"/>
    <lineage>
        <taxon>Bacteria</taxon>
        <taxon>Pseudomonadati</taxon>
        <taxon>Pseudomonadota</taxon>
        <taxon>Betaproteobacteria</taxon>
        <taxon>Burkholderiales</taxon>
        <taxon>Burkholderiaceae</taxon>
        <taxon>Paraburkholderia</taxon>
    </lineage>
</organism>
<dbReference type="InterPro" id="IPR005247">
    <property type="entry name" value="YbhB_YbcL/LppC-like"/>
</dbReference>
<sequence length="189" mass="19044">MMHSNQRGFVRRLLAAGVFAALSCAAAHAGAADAFVVASPGVADGGTVDSSHASSANNCGGNNVSPALQWRNAPAGAKSFAVTIFDPDGAKGLGIVHWVLYGLAPSITSLDAGGPQPPGSVDGVNQSGGTGYRGLCPTVGDNPHHYLAQVYALDLPPDALPPGLTRDALHAAIKGHVLAATSTVLRYGR</sequence>
<dbReference type="Proteomes" id="UP000078116">
    <property type="component" value="Unassembled WGS sequence"/>
</dbReference>
<keyword evidence="4" id="KW-1185">Reference proteome</keyword>